<dbReference type="EMBL" id="CAJNNV010026265">
    <property type="protein sequence ID" value="CAE8617727.1"/>
    <property type="molecule type" value="Genomic_DNA"/>
</dbReference>
<gene>
    <name evidence="3" type="ORF">PGLA1383_LOCUS35386</name>
    <name evidence="2" type="ORF">PGLA1383_LOCUS9155</name>
    <name evidence="4" type="ORF">PGLA2088_LOCUS9295</name>
</gene>
<organism evidence="3 5">
    <name type="scientific">Polarella glacialis</name>
    <name type="common">Dinoflagellate</name>
    <dbReference type="NCBI Taxonomy" id="89957"/>
    <lineage>
        <taxon>Eukaryota</taxon>
        <taxon>Sar</taxon>
        <taxon>Alveolata</taxon>
        <taxon>Dinophyceae</taxon>
        <taxon>Suessiales</taxon>
        <taxon>Suessiaceae</taxon>
        <taxon>Polarella</taxon>
    </lineage>
</organism>
<comment type="caution">
    <text evidence="3">The sequence shown here is derived from an EMBL/GenBank/DDBJ whole genome shotgun (WGS) entry which is preliminary data.</text>
</comment>
<dbReference type="EMBL" id="CAJNNW010010214">
    <property type="protein sequence ID" value="CAE8651872.1"/>
    <property type="molecule type" value="Genomic_DNA"/>
</dbReference>
<feature type="region of interest" description="Disordered" evidence="1">
    <location>
        <begin position="49"/>
        <end position="68"/>
    </location>
</feature>
<evidence type="ECO:0000313" key="2">
    <source>
        <dbReference type="EMBL" id="CAE8590434.1"/>
    </source>
</evidence>
<evidence type="ECO:0000313" key="5">
    <source>
        <dbReference type="Proteomes" id="UP000654075"/>
    </source>
</evidence>
<dbReference type="Proteomes" id="UP000654075">
    <property type="component" value="Unassembled WGS sequence"/>
</dbReference>
<proteinExistence type="predicted"/>
<accession>A0A813FVU0</accession>
<feature type="region of interest" description="Disordered" evidence="1">
    <location>
        <begin position="79"/>
        <end position="154"/>
    </location>
</feature>
<evidence type="ECO:0008006" key="6">
    <source>
        <dbReference type="Google" id="ProtNLM"/>
    </source>
</evidence>
<keyword evidence="5" id="KW-1185">Reference proteome</keyword>
<dbReference type="EMBL" id="CAJNNV010004258">
    <property type="protein sequence ID" value="CAE8590434.1"/>
    <property type="molecule type" value="Genomic_DNA"/>
</dbReference>
<protein>
    <recommendedName>
        <fullName evidence="6">RanBP2-type domain-containing protein</fullName>
    </recommendedName>
</protein>
<reference evidence="3" key="1">
    <citation type="submission" date="2021-02" db="EMBL/GenBank/DDBJ databases">
        <authorList>
            <person name="Dougan E. K."/>
            <person name="Rhodes N."/>
            <person name="Thang M."/>
            <person name="Chan C."/>
        </authorList>
    </citation>
    <scope>NUCLEOTIDE SEQUENCE</scope>
</reference>
<dbReference type="Proteomes" id="UP000626109">
    <property type="component" value="Unassembled WGS sequence"/>
</dbReference>
<sequence length="154" mass="16917">MAGRPPLVMSTAVQERQAEQGPAWICQCAKVNKHVSLRCEECFVLRPDEKARHQAQRNQEASRTGEVIGRGGGFYLRQEVVRREENSDDEVDVFGRRRKQGSGDGSVATASRTAAASAGASKAARQQAALQRLRAPKRQNSPAKSRSRSRGDRS</sequence>
<evidence type="ECO:0000313" key="3">
    <source>
        <dbReference type="EMBL" id="CAE8617727.1"/>
    </source>
</evidence>
<dbReference type="AlphaFoldDB" id="A0A813FVU0"/>
<evidence type="ECO:0000313" key="4">
    <source>
        <dbReference type="EMBL" id="CAE8651872.1"/>
    </source>
</evidence>
<name>A0A813FVU0_POLGL</name>
<feature type="compositionally biased region" description="Low complexity" evidence="1">
    <location>
        <begin position="105"/>
        <end position="133"/>
    </location>
</feature>
<evidence type="ECO:0000256" key="1">
    <source>
        <dbReference type="SAM" id="MobiDB-lite"/>
    </source>
</evidence>